<comment type="catalytic activity">
    <reaction evidence="13">
        <text>a (3S)-3-hydroxyacyl-CoA + NAD(+) = a 3-oxoacyl-CoA + NADH + H(+)</text>
        <dbReference type="Rhea" id="RHEA:22432"/>
        <dbReference type="ChEBI" id="CHEBI:15378"/>
        <dbReference type="ChEBI" id="CHEBI:57318"/>
        <dbReference type="ChEBI" id="CHEBI:57540"/>
        <dbReference type="ChEBI" id="CHEBI:57945"/>
        <dbReference type="ChEBI" id="CHEBI:90726"/>
        <dbReference type="EC" id="1.1.1.35"/>
    </reaction>
</comment>
<feature type="domain" description="3-hydroxyacyl-CoA dehydrogenase C-terminal" evidence="15">
    <location>
        <begin position="469"/>
        <end position="561"/>
    </location>
</feature>
<keyword evidence="8" id="KW-0443">Lipid metabolism</keyword>
<keyword evidence="4" id="KW-0276">Fatty acid metabolism</keyword>
<dbReference type="Pfam" id="PF02737">
    <property type="entry name" value="3HCDH_N"/>
    <property type="match status" value="1"/>
</dbReference>
<evidence type="ECO:0000256" key="10">
    <source>
        <dbReference type="ARBA" id="ARBA00023235"/>
    </source>
</evidence>
<dbReference type="InterPro" id="IPR036291">
    <property type="entry name" value="NAD(P)-bd_dom_sf"/>
</dbReference>
<dbReference type="Gene3D" id="3.90.226.10">
    <property type="entry name" value="2-enoyl-CoA Hydratase, Chain A, domain 1"/>
    <property type="match status" value="1"/>
</dbReference>
<dbReference type="InterPro" id="IPR008927">
    <property type="entry name" value="6-PGluconate_DH-like_C_sf"/>
</dbReference>
<dbReference type="GO" id="GO:0016853">
    <property type="term" value="F:isomerase activity"/>
    <property type="evidence" value="ECO:0007669"/>
    <property type="project" value="UniProtKB-KW"/>
</dbReference>
<keyword evidence="12" id="KW-0511">Multifunctional enzyme</keyword>
<dbReference type="SUPFAM" id="SSF52096">
    <property type="entry name" value="ClpP/crotonase"/>
    <property type="match status" value="1"/>
</dbReference>
<evidence type="ECO:0000256" key="1">
    <source>
        <dbReference type="ARBA" id="ARBA00004275"/>
    </source>
</evidence>
<comment type="similarity">
    <text evidence="3">In the N-terminal section; belongs to the enoyl-CoA hydratase/isomerase family.</text>
</comment>
<dbReference type="EMBL" id="JACT01000001">
    <property type="protein sequence ID" value="KMS56809.1"/>
    <property type="molecule type" value="Genomic_DNA"/>
</dbReference>
<organism evidence="17 18">
    <name type="scientific">Sphingobium cupriresistens LL01</name>
    <dbReference type="NCBI Taxonomy" id="1420583"/>
    <lineage>
        <taxon>Bacteria</taxon>
        <taxon>Pseudomonadati</taxon>
        <taxon>Pseudomonadota</taxon>
        <taxon>Alphaproteobacteria</taxon>
        <taxon>Sphingomonadales</taxon>
        <taxon>Sphingomonadaceae</taxon>
        <taxon>Sphingobium</taxon>
    </lineage>
</organism>
<dbReference type="SUPFAM" id="SSF51735">
    <property type="entry name" value="NAD(P)-binding Rossmann-fold domains"/>
    <property type="match status" value="1"/>
</dbReference>
<dbReference type="AlphaFoldDB" id="A0A0J7XZ13"/>
<evidence type="ECO:0000256" key="6">
    <source>
        <dbReference type="ARBA" id="ARBA00023002"/>
    </source>
</evidence>
<comment type="similarity">
    <text evidence="14">Belongs to the enoyl-CoA hydratase/isomerase family.</text>
</comment>
<reference evidence="17 18" key="1">
    <citation type="journal article" date="2015" name="G3 (Bethesda)">
        <title>Insights into Ongoing Evolution of the Hexachlorocyclohexane Catabolic Pathway from Comparative Genomics of Ten Sphingomonadaceae Strains.</title>
        <authorList>
            <person name="Pearce S.L."/>
            <person name="Oakeshott J.G."/>
            <person name="Pandey G."/>
        </authorList>
    </citation>
    <scope>NUCLEOTIDE SEQUENCE [LARGE SCALE GENOMIC DNA]</scope>
    <source>
        <strain evidence="17 18">LL01</strain>
    </source>
</reference>
<dbReference type="Gene3D" id="1.10.1040.50">
    <property type="match status" value="1"/>
</dbReference>
<keyword evidence="11" id="KW-0456">Lyase</keyword>
<dbReference type="RefSeq" id="WP_066599254.1">
    <property type="nucleotide sequence ID" value="NZ_KQ130434.1"/>
</dbReference>
<dbReference type="Pfam" id="PF00378">
    <property type="entry name" value="ECH_1"/>
    <property type="match status" value="1"/>
</dbReference>
<evidence type="ECO:0000256" key="9">
    <source>
        <dbReference type="ARBA" id="ARBA00023140"/>
    </source>
</evidence>
<evidence type="ECO:0000256" key="4">
    <source>
        <dbReference type="ARBA" id="ARBA00022832"/>
    </source>
</evidence>
<evidence type="ECO:0000256" key="3">
    <source>
        <dbReference type="ARBA" id="ARBA00008750"/>
    </source>
</evidence>
<dbReference type="FunFam" id="1.10.1040.50:FF:000006">
    <property type="entry name" value="Peroxisomal bifunctional enzyme"/>
    <property type="match status" value="1"/>
</dbReference>
<dbReference type="Gene3D" id="3.40.50.720">
    <property type="entry name" value="NAD(P)-binding Rossmann-like Domain"/>
    <property type="match status" value="1"/>
</dbReference>
<dbReference type="InterPro" id="IPR006176">
    <property type="entry name" value="3-OHacyl-CoA_DH_NAD-bd"/>
</dbReference>
<sequence length="689" mass="73612">MQVIEKHVGSVLVVRFDNSPVNALTVGGGLVQAIERRVAQAQTDERVDAIILTGGGTVFSAGADIADFEGAPERIDAIRSLMQSIENCRKPVVAAIEGLCLGGGLELALAAHFRVASSTAKFGFPEISLGLLPGGGGTQRSPRLAGAGNAIDLMLSGKSVSAAKALEIGLIDRIAEGDVVEAALAMLAAGLVGSTRRSGSLPVPQDLDAAIDSAERRTGLTDAGRAIIACVRAIAQTDLQAGLKLEAEQFGALMTSEQSRALRHAFFGRRIVGKIPGGVRVESKGVRHVTVVGGGLMGTGIAISLLNADLGVTVVEAKPEGFDKCRASIEASLRRDADKARITAATADRRIGALNMGRSIDEAMPSDLYIEAVFEDMDAKREVFQALDRIAPLGAILASNTSTLDLDAIAQFTSRPEAVVGLHFFSPANIMRLLEVVRGARTSPETLASAMAFAKSIGKTGVVAGVCDGFIGNRIFEEYLRQAWFLLEEGALPHQIDAALEAFGMAMGPCRVMDLAGQDIGWNIRKRRAVEQPDRPYSKIPDLVCELGRFGQKTGTGFYLYPDGRTPQRDPLIEALIVSHSRQIDFDRRVIDDSEIVERCIFAMINEGAKLVGEGIAYRPVDVDIIYLDGYGFPASRGGPMFHADQVGLPHLLEKMAQYARGHHGWAWEPAPLILELSDKNQKFGDLNR</sequence>
<evidence type="ECO:0000256" key="12">
    <source>
        <dbReference type="ARBA" id="ARBA00023268"/>
    </source>
</evidence>
<dbReference type="PROSITE" id="PS00166">
    <property type="entry name" value="ENOYL_COA_HYDRATASE"/>
    <property type="match status" value="1"/>
</dbReference>
<dbReference type="CDD" id="cd06558">
    <property type="entry name" value="crotonase-like"/>
    <property type="match status" value="1"/>
</dbReference>
<dbReference type="InterPro" id="IPR018376">
    <property type="entry name" value="Enoyl-CoA_hyd/isom_CS"/>
</dbReference>
<dbReference type="PATRIC" id="fig|1420583.3.peg.121"/>
<keyword evidence="5" id="KW-0442">Lipid degradation</keyword>
<keyword evidence="9" id="KW-0576">Peroxisome</keyword>
<dbReference type="InterPro" id="IPR001753">
    <property type="entry name" value="Enoyl-CoA_hydra/iso"/>
</dbReference>
<evidence type="ECO:0000256" key="14">
    <source>
        <dbReference type="RuleBase" id="RU003707"/>
    </source>
</evidence>
<evidence type="ECO:0000256" key="13">
    <source>
        <dbReference type="ARBA" id="ARBA00049556"/>
    </source>
</evidence>
<dbReference type="GO" id="GO:0004300">
    <property type="term" value="F:enoyl-CoA hydratase activity"/>
    <property type="evidence" value="ECO:0007669"/>
    <property type="project" value="UniProtKB-ARBA"/>
</dbReference>
<evidence type="ECO:0000256" key="8">
    <source>
        <dbReference type="ARBA" id="ARBA00023098"/>
    </source>
</evidence>
<dbReference type="Pfam" id="PF00725">
    <property type="entry name" value="3HCDH"/>
    <property type="match status" value="2"/>
</dbReference>
<evidence type="ECO:0000313" key="17">
    <source>
        <dbReference type="EMBL" id="KMS56809.1"/>
    </source>
</evidence>
<gene>
    <name evidence="17" type="ORF">V473_00640</name>
</gene>
<dbReference type="FunFam" id="3.40.50.720:FF:000009">
    <property type="entry name" value="Fatty oxidation complex, alpha subunit"/>
    <property type="match status" value="1"/>
</dbReference>
<evidence type="ECO:0000256" key="11">
    <source>
        <dbReference type="ARBA" id="ARBA00023239"/>
    </source>
</evidence>
<comment type="pathway">
    <text evidence="2">Lipid metabolism; fatty acid beta-oxidation.</text>
</comment>
<evidence type="ECO:0000259" key="16">
    <source>
        <dbReference type="Pfam" id="PF02737"/>
    </source>
</evidence>
<dbReference type="PANTHER" id="PTHR23309:SF51">
    <property type="entry name" value="3-HYDROXYACYL-COA DEHYDROGENASE-RELATED"/>
    <property type="match status" value="1"/>
</dbReference>
<evidence type="ECO:0000256" key="7">
    <source>
        <dbReference type="ARBA" id="ARBA00023027"/>
    </source>
</evidence>
<comment type="caution">
    <text evidence="17">The sequence shown here is derived from an EMBL/GenBank/DDBJ whole genome shotgun (WGS) entry which is preliminary data.</text>
</comment>
<proteinExistence type="inferred from homology"/>
<feature type="domain" description="3-hydroxyacyl-CoA dehydrogenase NAD binding" evidence="16">
    <location>
        <begin position="288"/>
        <end position="464"/>
    </location>
</feature>
<evidence type="ECO:0000256" key="5">
    <source>
        <dbReference type="ARBA" id="ARBA00022963"/>
    </source>
</evidence>
<dbReference type="GO" id="GO:0070403">
    <property type="term" value="F:NAD+ binding"/>
    <property type="evidence" value="ECO:0007669"/>
    <property type="project" value="InterPro"/>
</dbReference>
<dbReference type="GO" id="GO:0003857">
    <property type="term" value="F:(3S)-3-hydroxyacyl-CoA dehydrogenase (NAD+) activity"/>
    <property type="evidence" value="ECO:0007669"/>
    <property type="project" value="UniProtKB-EC"/>
</dbReference>
<dbReference type="Proteomes" id="UP000052232">
    <property type="component" value="Unassembled WGS sequence"/>
</dbReference>
<keyword evidence="10" id="KW-0413">Isomerase</keyword>
<protein>
    <submittedName>
        <fullName evidence="17">3-hydroxyacyl-CoA dehydrogenase</fullName>
    </submittedName>
</protein>
<dbReference type="InterPro" id="IPR029045">
    <property type="entry name" value="ClpP/crotonase-like_dom_sf"/>
</dbReference>
<keyword evidence="6" id="KW-0560">Oxidoreductase</keyword>
<dbReference type="STRING" id="1420583.V473_00640"/>
<dbReference type="GO" id="GO:0006635">
    <property type="term" value="P:fatty acid beta-oxidation"/>
    <property type="evidence" value="ECO:0007669"/>
    <property type="project" value="UniProtKB-UniPathway"/>
</dbReference>
<dbReference type="PANTHER" id="PTHR23309">
    <property type="entry name" value="3-HYDROXYACYL-COA DEHYROGENASE"/>
    <property type="match status" value="1"/>
</dbReference>
<evidence type="ECO:0000313" key="18">
    <source>
        <dbReference type="Proteomes" id="UP000052232"/>
    </source>
</evidence>
<comment type="subcellular location">
    <subcellularLocation>
        <location evidence="1">Peroxisome</location>
    </subcellularLocation>
</comment>
<evidence type="ECO:0000259" key="15">
    <source>
        <dbReference type="Pfam" id="PF00725"/>
    </source>
</evidence>
<evidence type="ECO:0000256" key="2">
    <source>
        <dbReference type="ARBA" id="ARBA00005005"/>
    </source>
</evidence>
<keyword evidence="7" id="KW-0520">NAD</keyword>
<dbReference type="InterPro" id="IPR006108">
    <property type="entry name" value="3HC_DH_C"/>
</dbReference>
<dbReference type="UniPathway" id="UPA00659"/>
<accession>A0A0J7XZ13</accession>
<name>A0A0J7XZ13_9SPHN</name>
<feature type="domain" description="3-hydroxyacyl-CoA dehydrogenase C-terminal" evidence="15">
    <location>
        <begin position="596"/>
        <end position="681"/>
    </location>
</feature>
<keyword evidence="18" id="KW-1185">Reference proteome</keyword>
<dbReference type="SUPFAM" id="SSF48179">
    <property type="entry name" value="6-phosphogluconate dehydrogenase C-terminal domain-like"/>
    <property type="match status" value="2"/>
</dbReference>